<name>A0ABQ2CBS6_9MICC</name>
<organism evidence="1 2">
    <name type="scientific">Pseudarthrobacter scleromae</name>
    <dbReference type="NCBI Taxonomy" id="158897"/>
    <lineage>
        <taxon>Bacteria</taxon>
        <taxon>Bacillati</taxon>
        <taxon>Actinomycetota</taxon>
        <taxon>Actinomycetes</taxon>
        <taxon>Micrococcales</taxon>
        <taxon>Micrococcaceae</taxon>
        <taxon>Pseudarthrobacter</taxon>
    </lineage>
</organism>
<reference evidence="2" key="1">
    <citation type="journal article" date="2019" name="Int. J. Syst. Evol. Microbiol.">
        <title>The Global Catalogue of Microorganisms (GCM) 10K type strain sequencing project: providing services to taxonomists for standard genome sequencing and annotation.</title>
        <authorList>
            <consortium name="The Broad Institute Genomics Platform"/>
            <consortium name="The Broad Institute Genome Sequencing Center for Infectious Disease"/>
            <person name="Wu L."/>
            <person name="Ma J."/>
        </authorList>
    </citation>
    <scope>NUCLEOTIDE SEQUENCE [LARGE SCALE GENOMIC DNA]</scope>
    <source>
        <strain evidence="2">CGMCC 1.3601</strain>
    </source>
</reference>
<proteinExistence type="predicted"/>
<dbReference type="EMBL" id="BMKV01000002">
    <property type="protein sequence ID" value="GGI76022.1"/>
    <property type="molecule type" value="Genomic_DNA"/>
</dbReference>
<evidence type="ECO:0000313" key="1">
    <source>
        <dbReference type="EMBL" id="GGI76022.1"/>
    </source>
</evidence>
<dbReference type="Proteomes" id="UP000658754">
    <property type="component" value="Unassembled WGS sequence"/>
</dbReference>
<sequence length="64" mass="7148">MRKAQRLEVLPVGLLDLLLPGDDRLGDLARLAKAVRNPEMVTLVPVRALQRVALARCRVSRPYS</sequence>
<keyword evidence="2" id="KW-1185">Reference proteome</keyword>
<protein>
    <submittedName>
        <fullName evidence="1">Uncharacterized protein</fullName>
    </submittedName>
</protein>
<gene>
    <name evidence="1" type="ORF">GCM10007175_11230</name>
</gene>
<evidence type="ECO:0000313" key="2">
    <source>
        <dbReference type="Proteomes" id="UP000658754"/>
    </source>
</evidence>
<comment type="caution">
    <text evidence="1">The sequence shown here is derived from an EMBL/GenBank/DDBJ whole genome shotgun (WGS) entry which is preliminary data.</text>
</comment>
<accession>A0ABQ2CBS6</accession>